<dbReference type="EMBL" id="CMJT01000008">
    <property type="protein sequence ID" value="CKA94044.1"/>
    <property type="molecule type" value="Genomic_DNA"/>
</dbReference>
<dbReference type="EMBL" id="CFGT01000050">
    <property type="protein sequence ID" value="CEY67547.1"/>
    <property type="molecule type" value="Genomic_DNA"/>
</dbReference>
<dbReference type="AlphaFoldDB" id="A0A0T8TGV7"/>
<evidence type="ECO:0000313" key="4">
    <source>
        <dbReference type="Proteomes" id="UP000048179"/>
    </source>
</evidence>
<evidence type="ECO:0000313" key="3">
    <source>
        <dbReference type="Proteomes" id="UP000041827"/>
    </source>
</evidence>
<sequence length="39" mass="4405">MSIRDVMDTSWEDLMGVLGSLETSEQEEVLDLADFLESL</sequence>
<accession>A0A0T8TGV7</accession>
<gene>
    <name evidence="1" type="ORF">ERS020247_02181</name>
    <name evidence="2" type="ORF">ERS021757_01040</name>
</gene>
<protein>
    <submittedName>
        <fullName evidence="2">Uncharacterized protein</fullName>
    </submittedName>
</protein>
<proteinExistence type="predicted"/>
<reference evidence="2" key="1">
    <citation type="submission" date="2015-03" db="EMBL/GenBank/DDBJ databases">
        <authorList>
            <person name="Murphy D."/>
        </authorList>
    </citation>
    <scope>NUCLEOTIDE SEQUENCE [LARGE SCALE GENOMIC DNA]</scope>
    <source>
        <strain evidence="2">SMRU2248</strain>
    </source>
</reference>
<dbReference type="Proteomes" id="UP000048179">
    <property type="component" value="Unassembled WGS sequence"/>
</dbReference>
<reference evidence="3 4" key="2">
    <citation type="submission" date="2015-03" db="EMBL/GenBank/DDBJ databases">
        <authorList>
            <consortium name="Pathogen Informatics"/>
        </authorList>
    </citation>
    <scope>NUCLEOTIDE SEQUENCE [LARGE SCALE GENOMIC DNA]</scope>
    <source>
        <strain evidence="3">SMRU2248</strain>
        <strain evidence="1 4">SMRU737</strain>
    </source>
</reference>
<evidence type="ECO:0000313" key="1">
    <source>
        <dbReference type="EMBL" id="CEY67547.1"/>
    </source>
</evidence>
<name>A0A0T8TGV7_9STRE</name>
<dbReference type="Proteomes" id="UP000041827">
    <property type="component" value="Unassembled WGS sequence"/>
</dbReference>
<evidence type="ECO:0000313" key="2">
    <source>
        <dbReference type="EMBL" id="CKA94044.1"/>
    </source>
</evidence>
<organism evidence="2 3">
    <name type="scientific">Streptococcus pseudopneumoniae</name>
    <dbReference type="NCBI Taxonomy" id="257758"/>
    <lineage>
        <taxon>Bacteria</taxon>
        <taxon>Bacillati</taxon>
        <taxon>Bacillota</taxon>
        <taxon>Bacilli</taxon>
        <taxon>Lactobacillales</taxon>
        <taxon>Streptococcaceae</taxon>
        <taxon>Streptococcus</taxon>
    </lineage>
</organism>